<comment type="caution">
    <text evidence="1">The sequence shown here is derived from an EMBL/GenBank/DDBJ whole genome shotgun (WGS) entry which is preliminary data.</text>
</comment>
<name>A0ABS4GNL8_9BACL</name>
<accession>A0ABS4GNL8</accession>
<dbReference type="EMBL" id="JAGGKT010000004">
    <property type="protein sequence ID" value="MBP1931836.1"/>
    <property type="molecule type" value="Genomic_DNA"/>
</dbReference>
<dbReference type="Proteomes" id="UP001519343">
    <property type="component" value="Unassembled WGS sequence"/>
</dbReference>
<reference evidence="1 2" key="1">
    <citation type="submission" date="2021-03" db="EMBL/GenBank/DDBJ databases">
        <title>Genomic Encyclopedia of Type Strains, Phase IV (KMG-IV): sequencing the most valuable type-strain genomes for metagenomic binning, comparative biology and taxonomic classification.</title>
        <authorList>
            <person name="Goeker M."/>
        </authorList>
    </citation>
    <scope>NUCLEOTIDE SEQUENCE [LARGE SCALE GENOMIC DNA]</scope>
    <source>
        <strain evidence="1 2">DSM 24738</strain>
    </source>
</reference>
<organism evidence="1 2">
    <name type="scientific">Ammoniphilus resinae</name>
    <dbReference type="NCBI Taxonomy" id="861532"/>
    <lineage>
        <taxon>Bacteria</taxon>
        <taxon>Bacillati</taxon>
        <taxon>Bacillota</taxon>
        <taxon>Bacilli</taxon>
        <taxon>Bacillales</taxon>
        <taxon>Paenibacillaceae</taxon>
        <taxon>Aneurinibacillus group</taxon>
        <taxon>Ammoniphilus</taxon>
    </lineage>
</organism>
<proteinExistence type="predicted"/>
<evidence type="ECO:0000313" key="2">
    <source>
        <dbReference type="Proteomes" id="UP001519343"/>
    </source>
</evidence>
<protein>
    <recommendedName>
        <fullName evidence="3">Transposase</fullName>
    </recommendedName>
</protein>
<sequence>MLRLDELKLELKSADRDFSGSCKEPEHMGEYLDLHERSVLNRRRKFKSVKMM</sequence>
<keyword evidence="2" id="KW-1185">Reference proteome</keyword>
<dbReference type="RefSeq" id="WP_209809919.1">
    <property type="nucleotide sequence ID" value="NZ_JAGGKT010000004.1"/>
</dbReference>
<evidence type="ECO:0000313" key="1">
    <source>
        <dbReference type="EMBL" id="MBP1931836.1"/>
    </source>
</evidence>
<evidence type="ECO:0008006" key="3">
    <source>
        <dbReference type="Google" id="ProtNLM"/>
    </source>
</evidence>
<gene>
    <name evidence="1" type="ORF">J2Z37_001837</name>
</gene>